<dbReference type="Proteomes" id="UP000013085">
    <property type="component" value="Unassembled WGS sequence"/>
</dbReference>
<dbReference type="PATRIC" id="fig|999408.3.peg.908"/>
<keyword evidence="1" id="KW-0812">Transmembrane</keyword>
<dbReference type="InterPro" id="IPR053046">
    <property type="entry name" value="ABC-5_transporter"/>
</dbReference>
<evidence type="ECO:0000313" key="4">
    <source>
        <dbReference type="Proteomes" id="UP000013085"/>
    </source>
</evidence>
<accession>A0A0E2HF71</accession>
<dbReference type="EMBL" id="AGYR01000006">
    <property type="protein sequence ID" value="ENZ18983.1"/>
    <property type="molecule type" value="Genomic_DNA"/>
</dbReference>
<evidence type="ECO:0000259" key="2">
    <source>
        <dbReference type="Pfam" id="PF20047"/>
    </source>
</evidence>
<evidence type="ECO:0000256" key="1">
    <source>
        <dbReference type="SAM" id="Phobius"/>
    </source>
</evidence>
<dbReference type="InterPro" id="IPR045611">
    <property type="entry name" value="DUF6449"/>
</dbReference>
<feature type="transmembrane region" description="Helical" evidence="1">
    <location>
        <begin position="172"/>
        <end position="192"/>
    </location>
</feature>
<dbReference type="RefSeq" id="WP_002594859.1">
    <property type="nucleotide sequence ID" value="NZ_KB850998.1"/>
</dbReference>
<sequence>MTSGSLYFKLLKEDFRRRLWAVALVFLAFFFTLPIGLALNMENAANSNYYRYNDYEPFIQDGTMTDLQYKARLLELKTEVVLNGVEYGNGMIAFLMITAAVVIGVSSFAYLHNKKKVDFYHSIPVRREALFGAQFSGGIFMVGAAYGFNLLLLTGVALSYGVPVGRILGAMAGGWALNMLYYALMYSVAVAAMMMTGNIVVGVLGTGVFFFFLPGVMMLLGWYCETFFVTTARYMWSSDQSPFTWGVRYLSPFSVYINSFGWKMNELVKHVPELICTILAFLAVATLDLELYRKRPSEAAGKAMAFKKSMPPVRILLVLGIGLAGGMFFWSLQSRLRWGLFGTMVSVVLTHCIVEIIYHFDFKKMFCHRLQLGLCLAAGILAFLSFRYDWYGYDSYIPSKEEIVSASLDIGVDSSWLSDKTFETGSDGKLQIRYADPYEYIEENMVLTDKEAVMSMVEEGRKRALEGRDERLGIRKAVARIDGYHSNAASSIGYIGGADGPTSIFLAMKTGSKADSEQEKFETNMTVCYRLANGREVRRSYSLPLSAVMDSYEALYRQDAYKEGMYRILSQEPGQVKQVLYREADQVMDVSQDSRVQEAVLKAYRQDMRELTVEERLVEMPVGSLVFMTDQENTYLQQKRQTTRSAFGGMERYQVEDVSQYWPVYLSFERTIELLKEQGMEPGTCLAPEKVERITFDVQNYFYEQQGALPEGEALAELQKTNPNYREGGSLVIEEPAAIRLLLGAIAEDDSCRMNYLCETVEGGPYCTIRTENEAGVGGMLIKNRITPEIAELFAGIPLNNGK</sequence>
<protein>
    <recommendedName>
        <fullName evidence="2">DUF6449 domain-containing protein</fullName>
    </recommendedName>
</protein>
<feature type="transmembrane region" description="Helical" evidence="1">
    <location>
        <begin position="370"/>
        <end position="390"/>
    </location>
</feature>
<feature type="transmembrane region" description="Helical" evidence="1">
    <location>
        <begin position="91"/>
        <end position="111"/>
    </location>
</feature>
<dbReference type="AlphaFoldDB" id="A0A0E2HF71"/>
<comment type="caution">
    <text evidence="3">The sequence shown here is derived from an EMBL/GenBank/DDBJ whole genome shotgun (WGS) entry which is preliminary data.</text>
</comment>
<dbReference type="PANTHER" id="PTHR39177">
    <property type="entry name" value="ABC TRANSPORTER PERMEASE YTRC-RELATED"/>
    <property type="match status" value="1"/>
</dbReference>
<feature type="transmembrane region" description="Helical" evidence="1">
    <location>
        <begin position="338"/>
        <end position="358"/>
    </location>
</feature>
<dbReference type="HOGENOM" id="CLU_017352_0_0_9"/>
<name>A0A0E2HF71_9FIRM</name>
<keyword evidence="1" id="KW-0472">Membrane</keyword>
<organism evidence="3 4">
    <name type="scientific">[Clostridium] clostridioforme 90A8</name>
    <dbReference type="NCBI Taxonomy" id="999408"/>
    <lineage>
        <taxon>Bacteria</taxon>
        <taxon>Bacillati</taxon>
        <taxon>Bacillota</taxon>
        <taxon>Clostridia</taxon>
        <taxon>Lachnospirales</taxon>
        <taxon>Lachnospiraceae</taxon>
        <taxon>Enterocloster</taxon>
    </lineage>
</organism>
<dbReference type="PANTHER" id="PTHR39177:SF1">
    <property type="entry name" value="ABC TRANSPORTER PERMEASE YTRC-RELATED"/>
    <property type="match status" value="1"/>
</dbReference>
<evidence type="ECO:0000313" key="3">
    <source>
        <dbReference type="EMBL" id="ENZ18983.1"/>
    </source>
</evidence>
<feature type="transmembrane region" description="Helical" evidence="1">
    <location>
        <begin position="131"/>
        <end position="160"/>
    </location>
</feature>
<feature type="transmembrane region" description="Helical" evidence="1">
    <location>
        <begin position="271"/>
        <end position="292"/>
    </location>
</feature>
<feature type="transmembrane region" description="Helical" evidence="1">
    <location>
        <begin position="20"/>
        <end position="39"/>
    </location>
</feature>
<feature type="transmembrane region" description="Helical" evidence="1">
    <location>
        <begin position="313"/>
        <end position="332"/>
    </location>
</feature>
<dbReference type="Pfam" id="PF20047">
    <property type="entry name" value="DUF6449"/>
    <property type="match status" value="1"/>
</dbReference>
<gene>
    <name evidence="3" type="ORF">HMPREF1090_00855</name>
</gene>
<proteinExistence type="predicted"/>
<feature type="transmembrane region" description="Helical" evidence="1">
    <location>
        <begin position="199"/>
        <end position="223"/>
    </location>
</feature>
<feature type="domain" description="DUF6449" evidence="2">
    <location>
        <begin position="529"/>
        <end position="679"/>
    </location>
</feature>
<reference evidence="3 4" key="1">
    <citation type="submission" date="2013-01" db="EMBL/GenBank/DDBJ databases">
        <title>The Genome Sequence of Clostridium clostridioforme 90A8.</title>
        <authorList>
            <consortium name="The Broad Institute Genome Sequencing Platform"/>
            <person name="Earl A."/>
            <person name="Ward D."/>
            <person name="Feldgarden M."/>
            <person name="Gevers D."/>
            <person name="Courvalin P."/>
            <person name="Lambert T."/>
            <person name="Walker B."/>
            <person name="Young S.K."/>
            <person name="Zeng Q."/>
            <person name="Gargeya S."/>
            <person name="Fitzgerald M."/>
            <person name="Haas B."/>
            <person name="Abouelleil A."/>
            <person name="Alvarado L."/>
            <person name="Arachchi H.M."/>
            <person name="Berlin A.M."/>
            <person name="Chapman S.B."/>
            <person name="Dewar J."/>
            <person name="Goldberg J."/>
            <person name="Griggs A."/>
            <person name="Gujja S."/>
            <person name="Hansen M."/>
            <person name="Howarth C."/>
            <person name="Imamovic A."/>
            <person name="Larimer J."/>
            <person name="McCowan C."/>
            <person name="Murphy C."/>
            <person name="Neiman D."/>
            <person name="Pearson M."/>
            <person name="Priest M."/>
            <person name="Roberts A."/>
            <person name="Saif S."/>
            <person name="Shea T."/>
            <person name="Sisk P."/>
            <person name="Sykes S."/>
            <person name="Wortman J."/>
            <person name="Nusbaum C."/>
            <person name="Birren B."/>
        </authorList>
    </citation>
    <scope>NUCLEOTIDE SEQUENCE [LARGE SCALE GENOMIC DNA]</scope>
    <source>
        <strain evidence="3 4">90A8</strain>
    </source>
</reference>
<keyword evidence="1" id="KW-1133">Transmembrane helix</keyword>